<dbReference type="RefSeq" id="WP_286278864.1">
    <property type="nucleotide sequence ID" value="NZ_AP027731.1"/>
</dbReference>
<reference evidence="10" key="1">
    <citation type="journal article" date="2019" name="Int. J. Syst. Evol. Microbiol.">
        <title>The Global Catalogue of Microorganisms (GCM) 10K type strain sequencing project: providing services to taxonomists for standard genome sequencing and annotation.</title>
        <authorList>
            <consortium name="The Broad Institute Genomics Platform"/>
            <consortium name="The Broad Institute Genome Sequencing Center for Infectious Disease"/>
            <person name="Wu L."/>
            <person name="Ma J."/>
        </authorList>
    </citation>
    <scope>NUCLEOTIDE SEQUENCE [LARGE SCALE GENOMIC DNA]</scope>
    <source>
        <strain evidence="10">NBRC 108725</strain>
    </source>
</reference>
<dbReference type="InterPro" id="IPR007816">
    <property type="entry name" value="ResB-like_domain"/>
</dbReference>
<evidence type="ECO:0000313" key="10">
    <source>
        <dbReference type="Proteomes" id="UP001321498"/>
    </source>
</evidence>
<evidence type="ECO:0000256" key="3">
    <source>
        <dbReference type="ARBA" id="ARBA00022748"/>
    </source>
</evidence>
<evidence type="ECO:0000256" key="1">
    <source>
        <dbReference type="ARBA" id="ARBA00004141"/>
    </source>
</evidence>
<organism evidence="9 10">
    <name type="scientific">Naasia aerilata</name>
    <dbReference type="NCBI Taxonomy" id="1162966"/>
    <lineage>
        <taxon>Bacteria</taxon>
        <taxon>Bacillati</taxon>
        <taxon>Actinomycetota</taxon>
        <taxon>Actinomycetes</taxon>
        <taxon>Micrococcales</taxon>
        <taxon>Microbacteriaceae</taxon>
        <taxon>Naasia</taxon>
    </lineage>
</organism>
<feature type="transmembrane region" description="Helical" evidence="7">
    <location>
        <begin position="193"/>
        <end position="214"/>
    </location>
</feature>
<feature type="region of interest" description="Disordered" evidence="6">
    <location>
        <begin position="1"/>
        <end position="22"/>
    </location>
</feature>
<dbReference type="Pfam" id="PF05140">
    <property type="entry name" value="ResB"/>
    <property type="match status" value="1"/>
</dbReference>
<evidence type="ECO:0000256" key="7">
    <source>
        <dbReference type="SAM" id="Phobius"/>
    </source>
</evidence>
<proteinExistence type="predicted"/>
<keyword evidence="5 7" id="KW-0472">Membrane</keyword>
<evidence type="ECO:0000259" key="8">
    <source>
        <dbReference type="Pfam" id="PF05140"/>
    </source>
</evidence>
<accession>A0ABM8GBI7</accession>
<gene>
    <name evidence="9" type="ORF">GCM10025866_15020</name>
</gene>
<protein>
    <submittedName>
        <fullName evidence="9">Cytochrome c biogenesis protein ResB</fullName>
    </submittedName>
</protein>
<feature type="transmembrane region" description="Helical" evidence="7">
    <location>
        <begin position="101"/>
        <end position="123"/>
    </location>
</feature>
<dbReference type="InterPro" id="IPR023494">
    <property type="entry name" value="Cyt_c_bgen_Ccs1/CcsB/ResB"/>
</dbReference>
<dbReference type="PANTHER" id="PTHR31566">
    <property type="entry name" value="CYTOCHROME C BIOGENESIS PROTEIN CCS1, CHLOROPLASTIC"/>
    <property type="match status" value="1"/>
</dbReference>
<name>A0ABM8GBI7_9MICO</name>
<keyword evidence="3" id="KW-0201">Cytochrome c-type biogenesis</keyword>
<dbReference type="PANTHER" id="PTHR31566:SF0">
    <property type="entry name" value="CYTOCHROME C BIOGENESIS PROTEIN CCS1, CHLOROPLASTIC"/>
    <property type="match status" value="1"/>
</dbReference>
<comment type="subcellular location">
    <subcellularLocation>
        <location evidence="1">Membrane</location>
        <topology evidence="1">Multi-pass membrane protein</topology>
    </subcellularLocation>
</comment>
<keyword evidence="2 7" id="KW-0812">Transmembrane</keyword>
<feature type="transmembrane region" description="Helical" evidence="7">
    <location>
        <begin position="465"/>
        <end position="484"/>
    </location>
</feature>
<keyword evidence="10" id="KW-1185">Reference proteome</keyword>
<dbReference type="Proteomes" id="UP001321498">
    <property type="component" value="Chromosome"/>
</dbReference>
<keyword evidence="4 7" id="KW-1133">Transmembrane helix</keyword>
<evidence type="ECO:0000313" key="9">
    <source>
        <dbReference type="EMBL" id="BDZ45593.1"/>
    </source>
</evidence>
<dbReference type="EMBL" id="AP027731">
    <property type="protein sequence ID" value="BDZ45593.1"/>
    <property type="molecule type" value="Genomic_DNA"/>
</dbReference>
<sequence>MSRSSEVARPSDHIESDSIDAADPVGPRLGPIGWLRFAWRQLTNMRTALFLLLLLAIAAVPGSLVPQRSSDPNGVAQYRIDHPDLYPIVDKLQGFDVYTSIWFSAIYLLLFLSLIGCVLPRTLHHWRALRARPPRTPARLTRLDAVETRMVDGSAEDALLRAEALLRRGRYRLERYGPSISAERGYLRETGNLVFHASLVGILIAVALGGSFGYSGQKIVVEGEPFVNYVAGYDSFTRGRLVADTSLDPYRISLDKLDVVYEEENANAVGQAIDYTASVTVQQPGGGPSTPATIKVNSPLDVDGTNVYLLGNGYAPRITVRNADGAVAFAGAVPFLPQDQNLTSVGVVKVPDGLASQVGLIGFLYPTPAKLSTGALTSAFPGLQDPVLALNVFTGDLGLDKGVPVSVYTLDTASLTQLAGRPTDVPAVQVAVGQTVELPNGLGTITLDGVSRYASLEIHHDPTQGWVLAFAILVLAGLLTSLFVPRRRMWVKVHEDGDGRLRVEYAGLARGDDPGLAVAVRELADEHSGGAASAQIRASRTT</sequence>
<evidence type="ECO:0000256" key="5">
    <source>
        <dbReference type="ARBA" id="ARBA00023136"/>
    </source>
</evidence>
<evidence type="ECO:0000256" key="6">
    <source>
        <dbReference type="SAM" id="MobiDB-lite"/>
    </source>
</evidence>
<evidence type="ECO:0000256" key="4">
    <source>
        <dbReference type="ARBA" id="ARBA00022989"/>
    </source>
</evidence>
<feature type="domain" description="ResB-like" evidence="8">
    <location>
        <begin position="45"/>
        <end position="517"/>
    </location>
</feature>
<evidence type="ECO:0000256" key="2">
    <source>
        <dbReference type="ARBA" id="ARBA00022692"/>
    </source>
</evidence>
<feature type="transmembrane region" description="Helical" evidence="7">
    <location>
        <begin position="47"/>
        <end position="65"/>
    </location>
</feature>